<dbReference type="SUPFAM" id="SSF53756">
    <property type="entry name" value="UDP-Glycosyltransferase/glycogen phosphorylase"/>
    <property type="match status" value="1"/>
</dbReference>
<dbReference type="EMBL" id="VWSH01000003">
    <property type="protein sequence ID" value="KAA5533241.1"/>
    <property type="molecule type" value="Genomic_DNA"/>
</dbReference>
<evidence type="ECO:0000313" key="4">
    <source>
        <dbReference type="Proteomes" id="UP000323632"/>
    </source>
</evidence>
<dbReference type="Pfam" id="PF01075">
    <property type="entry name" value="Glyco_transf_9"/>
    <property type="match status" value="1"/>
</dbReference>
<dbReference type="Proteomes" id="UP000323632">
    <property type="component" value="Unassembled WGS sequence"/>
</dbReference>
<keyword evidence="1" id="KW-0328">Glycosyltransferase</keyword>
<evidence type="ECO:0000256" key="1">
    <source>
        <dbReference type="ARBA" id="ARBA00022676"/>
    </source>
</evidence>
<comment type="caution">
    <text evidence="3">The sequence shown here is derived from an EMBL/GenBank/DDBJ whole genome shotgun (WGS) entry which is preliminary data.</text>
</comment>
<dbReference type="GO" id="GO:0008713">
    <property type="term" value="F:ADP-heptose-lipopolysaccharide heptosyltransferase activity"/>
    <property type="evidence" value="ECO:0007669"/>
    <property type="project" value="TreeGrafter"/>
</dbReference>
<proteinExistence type="predicted"/>
<dbReference type="GO" id="GO:0009244">
    <property type="term" value="P:lipopolysaccharide core region biosynthetic process"/>
    <property type="evidence" value="ECO:0007669"/>
    <property type="project" value="TreeGrafter"/>
</dbReference>
<dbReference type="InterPro" id="IPR051199">
    <property type="entry name" value="LPS_LOS_Heptosyltrfase"/>
</dbReference>
<sequence length="341" mass="39044">MKILLIRFSSIGDIVLTTPVIRSVRKQFPDAEIHFLVKQSFKTVIAHNPYINVIHTLDKDLNENIETLKKIKFDYVIDLHKNLRTMRVKKAMGTPSLSFDKLNFRKWLYVNFKMKVMPDKSIVDRYFEGMKELKLKNDGAGLDYFIPENLKTEQDDIPFGHWAGFVGCVIGGSYFTKKLPVEKWKEFVALCPYPIILLGGPEDREDGNEITKTDAAKVYNACGKFNITESADLVKRARVIVSNDTGLMHIAAAFKKPIVSVWGNTTPEFGMFPYFGFNNLNQNVSPLSVILEVKGLSCRPCSKIGYDHCPKKHFKCMKQINVSEMVEKVNQFWKNKELSDQ</sequence>
<reference evidence="3 4" key="1">
    <citation type="submission" date="2019-09" db="EMBL/GenBank/DDBJ databases">
        <title>Genome sequence and assembly of Taibaiella sp.</title>
        <authorList>
            <person name="Chhetri G."/>
        </authorList>
    </citation>
    <scope>NUCLEOTIDE SEQUENCE [LARGE SCALE GENOMIC DNA]</scope>
    <source>
        <strain evidence="3 4">KVB11</strain>
    </source>
</reference>
<dbReference type="PANTHER" id="PTHR30160:SF1">
    <property type="entry name" value="LIPOPOLYSACCHARIDE 1,2-N-ACETYLGLUCOSAMINETRANSFERASE-RELATED"/>
    <property type="match status" value="1"/>
</dbReference>
<dbReference type="RefSeq" id="WP_150032989.1">
    <property type="nucleotide sequence ID" value="NZ_VWSH01000003.1"/>
</dbReference>
<keyword evidence="4" id="KW-1185">Reference proteome</keyword>
<keyword evidence="2 3" id="KW-0808">Transferase</keyword>
<dbReference type="InterPro" id="IPR002201">
    <property type="entry name" value="Glyco_trans_9"/>
</dbReference>
<dbReference type="Gene3D" id="3.40.50.2000">
    <property type="entry name" value="Glycogen Phosphorylase B"/>
    <property type="match status" value="2"/>
</dbReference>
<accession>A0A5M6CDR2</accession>
<name>A0A5M6CDR2_9BACT</name>
<dbReference type="PANTHER" id="PTHR30160">
    <property type="entry name" value="TETRAACYLDISACCHARIDE 4'-KINASE-RELATED"/>
    <property type="match status" value="1"/>
</dbReference>
<evidence type="ECO:0000313" key="3">
    <source>
        <dbReference type="EMBL" id="KAA5533241.1"/>
    </source>
</evidence>
<dbReference type="GO" id="GO:0005829">
    <property type="term" value="C:cytosol"/>
    <property type="evidence" value="ECO:0007669"/>
    <property type="project" value="TreeGrafter"/>
</dbReference>
<evidence type="ECO:0000256" key="2">
    <source>
        <dbReference type="ARBA" id="ARBA00022679"/>
    </source>
</evidence>
<dbReference type="CDD" id="cd03789">
    <property type="entry name" value="GT9_LPS_heptosyltransferase"/>
    <property type="match status" value="1"/>
</dbReference>
<gene>
    <name evidence="3" type="ORF">F0919_11890</name>
</gene>
<organism evidence="3 4">
    <name type="scientific">Taibaiella lutea</name>
    <dbReference type="NCBI Taxonomy" id="2608001"/>
    <lineage>
        <taxon>Bacteria</taxon>
        <taxon>Pseudomonadati</taxon>
        <taxon>Bacteroidota</taxon>
        <taxon>Chitinophagia</taxon>
        <taxon>Chitinophagales</taxon>
        <taxon>Chitinophagaceae</taxon>
        <taxon>Taibaiella</taxon>
    </lineage>
</organism>
<protein>
    <submittedName>
        <fullName evidence="3">Glycosyltransferase family 9 protein</fullName>
    </submittedName>
</protein>
<dbReference type="AlphaFoldDB" id="A0A5M6CDR2"/>